<sequence length="118" mass="13125">MRAVALASLYALSASAASWIAPGAVWYDSAGTKIDAHGGMIIKPGDIFYWVGQSWESSTSPRIYSSKDLINWDNRGLANSVQWLYRPKFFVSGGRYHVRRLSQSRVTCRTFALDMGSN</sequence>
<keyword evidence="1" id="KW-0732">Signal</keyword>
<evidence type="ECO:0000313" key="3">
    <source>
        <dbReference type="Proteomes" id="UP000077266"/>
    </source>
</evidence>
<reference evidence="2 3" key="1">
    <citation type="journal article" date="2016" name="Mol. Biol. Evol.">
        <title>Comparative Genomics of Early-Diverging Mushroom-Forming Fungi Provides Insights into the Origins of Lignocellulose Decay Capabilities.</title>
        <authorList>
            <person name="Nagy L.G."/>
            <person name="Riley R."/>
            <person name="Tritt A."/>
            <person name="Adam C."/>
            <person name="Daum C."/>
            <person name="Floudas D."/>
            <person name="Sun H."/>
            <person name="Yadav J.S."/>
            <person name="Pangilinan J."/>
            <person name="Larsson K.H."/>
            <person name="Matsuura K."/>
            <person name="Barry K."/>
            <person name="Labutti K."/>
            <person name="Kuo R."/>
            <person name="Ohm R.A."/>
            <person name="Bhattacharya S.S."/>
            <person name="Shirouzu T."/>
            <person name="Yoshinaga Y."/>
            <person name="Martin F.M."/>
            <person name="Grigoriev I.V."/>
            <person name="Hibbett D.S."/>
        </authorList>
    </citation>
    <scope>NUCLEOTIDE SEQUENCE [LARGE SCALE GENOMIC DNA]</scope>
    <source>
        <strain evidence="2 3">HHB12029</strain>
    </source>
</reference>
<evidence type="ECO:0000256" key="1">
    <source>
        <dbReference type="SAM" id="SignalP"/>
    </source>
</evidence>
<name>A0A165PVH6_EXIGL</name>
<proteinExistence type="predicted"/>
<keyword evidence="3" id="KW-1185">Reference proteome</keyword>
<dbReference type="STRING" id="1314781.A0A165PVH6"/>
<dbReference type="OrthoDB" id="9970295at2759"/>
<feature type="signal peptide" evidence="1">
    <location>
        <begin position="1"/>
        <end position="16"/>
    </location>
</feature>
<evidence type="ECO:0008006" key="4">
    <source>
        <dbReference type="Google" id="ProtNLM"/>
    </source>
</evidence>
<dbReference type="Gene3D" id="2.115.10.20">
    <property type="entry name" value="Glycosyl hydrolase domain, family 43"/>
    <property type="match status" value="1"/>
</dbReference>
<dbReference type="InterPro" id="IPR023296">
    <property type="entry name" value="Glyco_hydro_beta-prop_sf"/>
</dbReference>
<evidence type="ECO:0000313" key="2">
    <source>
        <dbReference type="EMBL" id="KZW02723.1"/>
    </source>
</evidence>
<protein>
    <recommendedName>
        <fullName evidence="4">Arabinanase/levansucrase/invertase</fullName>
    </recommendedName>
</protein>
<gene>
    <name evidence="2" type="ORF">EXIGLDRAFT_420086</name>
</gene>
<dbReference type="Proteomes" id="UP000077266">
    <property type="component" value="Unassembled WGS sequence"/>
</dbReference>
<accession>A0A165PVH6</accession>
<dbReference type="AlphaFoldDB" id="A0A165PVH6"/>
<dbReference type="SUPFAM" id="SSF75005">
    <property type="entry name" value="Arabinanase/levansucrase/invertase"/>
    <property type="match status" value="1"/>
</dbReference>
<feature type="chain" id="PRO_5007864332" description="Arabinanase/levansucrase/invertase" evidence="1">
    <location>
        <begin position="17"/>
        <end position="118"/>
    </location>
</feature>
<organism evidence="2 3">
    <name type="scientific">Exidia glandulosa HHB12029</name>
    <dbReference type="NCBI Taxonomy" id="1314781"/>
    <lineage>
        <taxon>Eukaryota</taxon>
        <taxon>Fungi</taxon>
        <taxon>Dikarya</taxon>
        <taxon>Basidiomycota</taxon>
        <taxon>Agaricomycotina</taxon>
        <taxon>Agaricomycetes</taxon>
        <taxon>Auriculariales</taxon>
        <taxon>Exidiaceae</taxon>
        <taxon>Exidia</taxon>
    </lineage>
</organism>
<dbReference type="EMBL" id="KV425887">
    <property type="protein sequence ID" value="KZW02723.1"/>
    <property type="molecule type" value="Genomic_DNA"/>
</dbReference>
<dbReference type="InParanoid" id="A0A165PVH6"/>